<protein>
    <submittedName>
        <fullName evidence="1">Uncharacterized protein</fullName>
    </submittedName>
</protein>
<sequence>MNDKIYVKSMVDGVIGINLPDLHLKKEWPRKGTRLPINKEVLMEAFYTPGVEYMFKEGMLYIEDMDFKIEMGLEPEEAKQPTNIIELDEKLCQRAIRLMPVQELKGLLEKLTSTQKEVLADYAINHYNDMALDRVEILSKACGTDILNAIQFKKQMEADD</sequence>
<evidence type="ECO:0000313" key="1">
    <source>
        <dbReference type="EMBL" id="DAE11707.1"/>
    </source>
</evidence>
<organism evidence="1">
    <name type="scientific">Siphoviridae sp. ct2vX3</name>
    <dbReference type="NCBI Taxonomy" id="2825318"/>
    <lineage>
        <taxon>Viruses</taxon>
        <taxon>Duplodnaviria</taxon>
        <taxon>Heunggongvirae</taxon>
        <taxon>Uroviricota</taxon>
        <taxon>Caudoviricetes</taxon>
    </lineage>
</organism>
<accession>A0A8S5PYX3</accession>
<reference evidence="1" key="1">
    <citation type="journal article" date="2021" name="Proc. Natl. Acad. Sci. U.S.A.">
        <title>A Catalog of Tens of Thousands of Viruses from Human Metagenomes Reveals Hidden Associations with Chronic Diseases.</title>
        <authorList>
            <person name="Tisza M.J."/>
            <person name="Buck C.B."/>
        </authorList>
    </citation>
    <scope>NUCLEOTIDE SEQUENCE</scope>
    <source>
        <strain evidence="1">Ct2vX3</strain>
    </source>
</reference>
<proteinExistence type="predicted"/>
<name>A0A8S5PYX3_9CAUD</name>
<dbReference type="EMBL" id="BK015535">
    <property type="protein sequence ID" value="DAE11707.1"/>
    <property type="molecule type" value="Genomic_DNA"/>
</dbReference>